<accession>A0ABU0WSJ1</accession>
<protein>
    <submittedName>
        <fullName evidence="1">Uncharacterized protein</fullName>
    </submittedName>
</protein>
<organism evidence="1 2">
    <name type="scientific">Azospirillum isscasi</name>
    <dbReference type="NCBI Taxonomy" id="3053926"/>
    <lineage>
        <taxon>Bacteria</taxon>
        <taxon>Pseudomonadati</taxon>
        <taxon>Pseudomonadota</taxon>
        <taxon>Alphaproteobacteria</taxon>
        <taxon>Rhodospirillales</taxon>
        <taxon>Azospirillaceae</taxon>
        <taxon>Azospirillum</taxon>
    </lineage>
</organism>
<sequence length="226" mass="25393">MPEQDPPPLGEARSDVVARTLTTLAGAVPCVGPLIQVALSETIPNVRLERIEAYLIYLQSRLDEPTLNDSLRTADGLDVFEEGMWQSARAFSDERKQYVAELVSKGMASNGAERQESRHAPRILNQLDDAQIIILSSYQSKYRRIGDEATAAFYKKHRDVLGPFSREIGANNKDRGRAELKDAFERHLSSFGLLDVKSEDYNTGRVSYELTAQGRRFLEYLGIAER</sequence>
<keyword evidence="2" id="KW-1185">Reference proteome</keyword>
<gene>
    <name evidence="1" type="ORF">QSG27_27780</name>
</gene>
<evidence type="ECO:0000313" key="1">
    <source>
        <dbReference type="EMBL" id="MDQ2106519.1"/>
    </source>
</evidence>
<proteinExistence type="predicted"/>
<name>A0ABU0WSJ1_9PROT</name>
<comment type="caution">
    <text evidence="1">The sequence shown here is derived from an EMBL/GenBank/DDBJ whole genome shotgun (WGS) entry which is preliminary data.</text>
</comment>
<dbReference type="Proteomes" id="UP001227317">
    <property type="component" value="Unassembled WGS sequence"/>
</dbReference>
<dbReference type="EMBL" id="JAUJFI010000264">
    <property type="protein sequence ID" value="MDQ2106519.1"/>
    <property type="molecule type" value="Genomic_DNA"/>
</dbReference>
<dbReference type="RefSeq" id="WP_306711946.1">
    <property type="nucleotide sequence ID" value="NZ_JAUJFI010000264.1"/>
</dbReference>
<evidence type="ECO:0000313" key="2">
    <source>
        <dbReference type="Proteomes" id="UP001227317"/>
    </source>
</evidence>
<reference evidence="1 2" key="1">
    <citation type="submission" date="2023-06" db="EMBL/GenBank/DDBJ databases">
        <title>Azospirillum isscasensis sp.nov, a bacterium isolated from rhizosphere soil of rice.</title>
        <authorList>
            <person name="Wang H."/>
        </authorList>
    </citation>
    <scope>NUCLEOTIDE SEQUENCE [LARGE SCALE GENOMIC DNA]</scope>
    <source>
        <strain evidence="1 2">C340-1</strain>
    </source>
</reference>